<dbReference type="InterPro" id="IPR026591">
    <property type="entry name" value="Sirtuin_cat_small_dom_sf"/>
</dbReference>
<sequence>MSGAGVSAESGLKTFRGSHGLWEGHRVEEVATPEAWIADPGRVLRFYNERRKQVRSAQPNAAHKALSALERCFEVDVITQNVDDLHERAGSTRVLHLHGEVMVGRSTIDSTYLIELGENDITIGDTCPAGGQLRPHVVWFGED</sequence>
<dbReference type="GO" id="GO:0017136">
    <property type="term" value="F:histone deacetylase activity, NAD-dependent"/>
    <property type="evidence" value="ECO:0007669"/>
    <property type="project" value="TreeGrafter"/>
</dbReference>
<comment type="caution">
    <text evidence="4">The sequence shown here is derived from an EMBL/GenBank/DDBJ whole genome shotgun (WGS) entry which is preliminary data.</text>
</comment>
<evidence type="ECO:0000256" key="2">
    <source>
        <dbReference type="ARBA" id="ARBA00023027"/>
    </source>
</evidence>
<dbReference type="EMBL" id="BART01020962">
    <property type="protein sequence ID" value="GAG94428.1"/>
    <property type="molecule type" value="Genomic_DNA"/>
</dbReference>
<dbReference type="Pfam" id="PF02146">
    <property type="entry name" value="SIR2"/>
    <property type="match status" value="1"/>
</dbReference>
<name>X1CDU2_9ZZZZ</name>
<dbReference type="PANTHER" id="PTHR11085">
    <property type="entry name" value="NAD-DEPENDENT PROTEIN DEACYLASE SIRTUIN-5, MITOCHONDRIAL-RELATED"/>
    <property type="match status" value="1"/>
</dbReference>
<keyword evidence="2" id="KW-0520">NAD</keyword>
<evidence type="ECO:0000259" key="3">
    <source>
        <dbReference type="PROSITE" id="PS50305"/>
    </source>
</evidence>
<accession>X1CDU2</accession>
<feature type="non-terminal residue" evidence="4">
    <location>
        <position position="143"/>
    </location>
</feature>
<proteinExistence type="predicted"/>
<dbReference type="InterPro" id="IPR050134">
    <property type="entry name" value="NAD-dep_sirtuin_deacylases"/>
</dbReference>
<gene>
    <name evidence="4" type="ORF">S01H4_38807</name>
</gene>
<protein>
    <recommendedName>
        <fullName evidence="3">Deacetylase sirtuin-type domain-containing protein</fullName>
    </recommendedName>
</protein>
<dbReference type="Gene3D" id="3.30.1600.10">
    <property type="entry name" value="SIR2/SIRT2 'Small Domain"/>
    <property type="match status" value="1"/>
</dbReference>
<keyword evidence="1" id="KW-0808">Transferase</keyword>
<evidence type="ECO:0000313" key="4">
    <source>
        <dbReference type="EMBL" id="GAG94428.1"/>
    </source>
</evidence>
<dbReference type="PROSITE" id="PS50305">
    <property type="entry name" value="SIRTUIN"/>
    <property type="match status" value="1"/>
</dbReference>
<dbReference type="InterPro" id="IPR026590">
    <property type="entry name" value="Ssirtuin_cat_dom"/>
</dbReference>
<dbReference type="GO" id="GO:0070403">
    <property type="term" value="F:NAD+ binding"/>
    <property type="evidence" value="ECO:0007669"/>
    <property type="project" value="InterPro"/>
</dbReference>
<dbReference type="InterPro" id="IPR003000">
    <property type="entry name" value="Sirtuin"/>
</dbReference>
<organism evidence="4">
    <name type="scientific">marine sediment metagenome</name>
    <dbReference type="NCBI Taxonomy" id="412755"/>
    <lineage>
        <taxon>unclassified sequences</taxon>
        <taxon>metagenomes</taxon>
        <taxon>ecological metagenomes</taxon>
    </lineage>
</organism>
<reference evidence="4" key="1">
    <citation type="journal article" date="2014" name="Front. Microbiol.">
        <title>High frequency of phylogenetically diverse reductive dehalogenase-homologous genes in deep subseafloor sedimentary metagenomes.</title>
        <authorList>
            <person name="Kawai M."/>
            <person name="Futagami T."/>
            <person name="Toyoda A."/>
            <person name="Takaki Y."/>
            <person name="Nishi S."/>
            <person name="Hori S."/>
            <person name="Arai W."/>
            <person name="Tsubouchi T."/>
            <person name="Morono Y."/>
            <person name="Uchiyama I."/>
            <person name="Ito T."/>
            <person name="Fujiyama A."/>
            <person name="Inagaki F."/>
            <person name="Takami H."/>
        </authorList>
    </citation>
    <scope>NUCLEOTIDE SEQUENCE</scope>
    <source>
        <strain evidence="4">Expedition CK06-06</strain>
    </source>
</reference>
<dbReference type="SUPFAM" id="SSF52467">
    <property type="entry name" value="DHS-like NAD/FAD-binding domain"/>
    <property type="match status" value="1"/>
</dbReference>
<feature type="domain" description="Deacetylase sirtuin-type" evidence="3">
    <location>
        <begin position="1"/>
        <end position="143"/>
    </location>
</feature>
<dbReference type="Gene3D" id="3.40.50.1220">
    <property type="entry name" value="TPP-binding domain"/>
    <property type="match status" value="1"/>
</dbReference>
<dbReference type="InterPro" id="IPR029035">
    <property type="entry name" value="DHS-like_NAD/FAD-binding_dom"/>
</dbReference>
<dbReference type="PANTHER" id="PTHR11085:SF4">
    <property type="entry name" value="NAD-DEPENDENT PROTEIN DEACYLASE"/>
    <property type="match status" value="1"/>
</dbReference>
<dbReference type="AlphaFoldDB" id="X1CDU2"/>
<evidence type="ECO:0000256" key="1">
    <source>
        <dbReference type="ARBA" id="ARBA00022679"/>
    </source>
</evidence>